<dbReference type="Pfam" id="PF22669">
    <property type="entry name" value="Exo_endo_phos2"/>
    <property type="match status" value="2"/>
</dbReference>
<accession>A0AA38R4B6</accession>
<dbReference type="InterPro" id="IPR047078">
    <property type="entry name" value="RhoGAP_OCRL1"/>
</dbReference>
<dbReference type="AlphaFoldDB" id="A0AA38R4B6"/>
<dbReference type="Gene3D" id="2.60.40.10">
    <property type="entry name" value="Immunoglobulins"/>
    <property type="match status" value="1"/>
</dbReference>
<dbReference type="PANTHER" id="PTHR11200:SF300">
    <property type="entry name" value="TYPE II INOSITOL 1,4,5-TRISPHOSPHATE 5-PHOSPHATASE"/>
    <property type="match status" value="1"/>
</dbReference>
<dbReference type="Pfam" id="PF21310">
    <property type="entry name" value="OCRL-like_ASH"/>
    <property type="match status" value="1"/>
</dbReference>
<feature type="region of interest" description="Disordered" evidence="1">
    <location>
        <begin position="321"/>
        <end position="368"/>
    </location>
</feature>
<dbReference type="GO" id="GO:0004439">
    <property type="term" value="F:phosphatidylinositol-4,5-bisphosphate 5-phosphatase activity"/>
    <property type="evidence" value="ECO:0007669"/>
    <property type="project" value="TreeGrafter"/>
</dbReference>
<feature type="compositionally biased region" description="Acidic residues" evidence="1">
    <location>
        <begin position="344"/>
        <end position="358"/>
    </location>
</feature>
<evidence type="ECO:0000313" key="4">
    <source>
        <dbReference type="Proteomes" id="UP001174694"/>
    </source>
</evidence>
<dbReference type="InterPro" id="IPR046985">
    <property type="entry name" value="IP5"/>
</dbReference>
<feature type="compositionally biased region" description="Low complexity" evidence="1">
    <location>
        <begin position="321"/>
        <end position="338"/>
    </location>
</feature>
<proteinExistence type="predicted"/>
<dbReference type="InterPro" id="IPR036691">
    <property type="entry name" value="Endo/exonu/phosph_ase_sf"/>
</dbReference>
<feature type="compositionally biased region" description="Basic and acidic residues" evidence="1">
    <location>
        <begin position="438"/>
        <end position="467"/>
    </location>
</feature>
<feature type="compositionally biased region" description="Acidic residues" evidence="1">
    <location>
        <begin position="468"/>
        <end position="483"/>
    </location>
</feature>
<dbReference type="InterPro" id="IPR000300">
    <property type="entry name" value="IPPc"/>
</dbReference>
<sequence length="1029" mass="113826">MSEQAHDSVPPSIESATTEPLDTASSPQSLHRAVYARRSDYTRPHRIRIKIGTWNVAACPGTDKDLARWFISGKGFDKRFGNVAIVDNPVIQRQGASGSSDDDSDSVRFLGGDEIGLYVLGLQEVVNLNPVTQYMYAETNPTEKWKAVLEAALPDGYELVVSEQLSGLLLCIYASPEVAASIGDVSSKAVGTGVMGLLGNKGAVVSRIVLGETTRMVFVNSHLSSGNDLAAWERRCWDAKAIMDRTQFDPVSHAGVMETAPEKIGDEDFVFWFGDLNFRLDGLPGADIRRILMLHTRGEYDLRKKPKDLALDGEGIVVVRSSASSDDQTDESSTTTRSPIKWSDDDESVSLPDPDEFEPDSHDDPASLQATLDSLLPHDQLRRAMRERKAFHDGWHEGPITFLPTYKYDVGTVGLFDSSEKQRAPSWCDRILYRTRKDKEDHDKKVAEEEEARKKDEEMTARGMEHAGDDDEVLFDYDPDNDGESQPPGRPGLDYDEYDETRDAGPEQVLTKEGFTDKINLDIYASHQRITSSDHKPVVSIFTLEYDAVVPELKAKVHAEVARELDRAENEGRPGITIVFDGRDTVDGERPAGIESGDGLVDFGDLRFLEKKMSSLTMANTGRVPATFSFVDKPGLDQDDEDAGVDWLTTSFTRSEMSDVSGEAVDVGRMVTLEPGETVNAVLEAFIGDVSHARVLNDGQSRLEDVLVLRVIDGRDHFIPIRAIWSPTCIGRSIDELIRVPDGGIRKFATERARETGYAGAIPYDLPVHWSAPKELFRLTEALEIMAERVIADEQMLELSQIPRDSPGWPFENFISEARRSQIPRVIDALDNDRAIADAFTPEVASIDRLEAVAEVLLLFLAGLTDGIVTMPLWSRIEQADIPSVNQPSTSRTMSPSEDDKAALLDILSGAPNHNICFVFLATTLSKVVADLSPVSKGEVDALSAAVMPRATLGPLSRRSLSFLRSQAPSPAEASAVLDKRAARERRVAEIFGKVVCRAPRPVRDRERRTLEDKQRAMVELFLRRREDG</sequence>
<name>A0AA38R4B6_9PEZI</name>
<feature type="domain" description="Inositol polyphosphate-related phosphatase" evidence="2">
    <location>
        <begin position="45"/>
        <end position="474"/>
    </location>
</feature>
<dbReference type="Proteomes" id="UP001174694">
    <property type="component" value="Unassembled WGS sequence"/>
</dbReference>
<protein>
    <submittedName>
        <fullName evidence="3">Inositol polyphosphate 5-phosphatase OCRL-1</fullName>
    </submittedName>
</protein>
<feature type="region of interest" description="Disordered" evidence="1">
    <location>
        <begin position="1"/>
        <end position="29"/>
    </location>
</feature>
<gene>
    <name evidence="3" type="ORF">NKR23_g10525</name>
</gene>
<feature type="compositionally biased region" description="Polar residues" evidence="1">
    <location>
        <begin position="14"/>
        <end position="29"/>
    </location>
</feature>
<evidence type="ECO:0000259" key="2">
    <source>
        <dbReference type="SMART" id="SM00128"/>
    </source>
</evidence>
<feature type="region of interest" description="Disordered" evidence="1">
    <location>
        <begin position="438"/>
        <end position="503"/>
    </location>
</feature>
<keyword evidence="4" id="KW-1185">Reference proteome</keyword>
<organism evidence="3 4">
    <name type="scientific">Pleurostoma richardsiae</name>
    <dbReference type="NCBI Taxonomy" id="41990"/>
    <lineage>
        <taxon>Eukaryota</taxon>
        <taxon>Fungi</taxon>
        <taxon>Dikarya</taxon>
        <taxon>Ascomycota</taxon>
        <taxon>Pezizomycotina</taxon>
        <taxon>Sordariomycetes</taxon>
        <taxon>Sordariomycetidae</taxon>
        <taxon>Calosphaeriales</taxon>
        <taxon>Pleurostomataceae</taxon>
        <taxon>Pleurostoma</taxon>
    </lineage>
</organism>
<dbReference type="Gene3D" id="3.60.10.10">
    <property type="entry name" value="Endonuclease/exonuclease/phosphatase"/>
    <property type="match status" value="1"/>
</dbReference>
<dbReference type="CDD" id="cd04380">
    <property type="entry name" value="RhoGAP_OCRL1"/>
    <property type="match status" value="1"/>
</dbReference>
<dbReference type="PANTHER" id="PTHR11200">
    <property type="entry name" value="INOSITOL 5-PHOSPHATASE"/>
    <property type="match status" value="1"/>
</dbReference>
<dbReference type="InterPro" id="IPR013783">
    <property type="entry name" value="Ig-like_fold"/>
</dbReference>
<dbReference type="GO" id="GO:0046856">
    <property type="term" value="P:phosphatidylinositol dephosphorylation"/>
    <property type="evidence" value="ECO:0007669"/>
    <property type="project" value="InterPro"/>
</dbReference>
<dbReference type="SMART" id="SM00128">
    <property type="entry name" value="IPPc"/>
    <property type="match status" value="1"/>
</dbReference>
<reference evidence="3" key="1">
    <citation type="submission" date="2022-07" db="EMBL/GenBank/DDBJ databases">
        <title>Fungi with potential for degradation of polypropylene.</title>
        <authorList>
            <person name="Gostincar C."/>
        </authorList>
    </citation>
    <scope>NUCLEOTIDE SEQUENCE</scope>
    <source>
        <strain evidence="3">EXF-13308</strain>
    </source>
</reference>
<evidence type="ECO:0000256" key="1">
    <source>
        <dbReference type="SAM" id="MobiDB-lite"/>
    </source>
</evidence>
<comment type="caution">
    <text evidence="3">The sequence shown here is derived from an EMBL/GenBank/DDBJ whole genome shotgun (WGS) entry which is preliminary data.</text>
</comment>
<evidence type="ECO:0000313" key="3">
    <source>
        <dbReference type="EMBL" id="KAJ9133821.1"/>
    </source>
</evidence>
<dbReference type="SUPFAM" id="SSF56219">
    <property type="entry name" value="DNase I-like"/>
    <property type="match status" value="1"/>
</dbReference>
<dbReference type="InterPro" id="IPR048869">
    <property type="entry name" value="OCRL-1_2_ASH"/>
</dbReference>
<dbReference type="EMBL" id="JANBVO010000047">
    <property type="protein sequence ID" value="KAJ9133821.1"/>
    <property type="molecule type" value="Genomic_DNA"/>
</dbReference>